<reference evidence="14" key="1">
    <citation type="submission" date="2016-07" db="EMBL/GenBank/DDBJ databases">
        <title>Nontailed viruses are major unrecognized killers of bacteria in the ocean.</title>
        <authorList>
            <person name="Kauffman K."/>
            <person name="Hussain F."/>
            <person name="Yang J."/>
            <person name="Arevalo P."/>
            <person name="Brown J."/>
            <person name="Cutler M."/>
            <person name="Kelly L."/>
            <person name="Polz M.F."/>
        </authorList>
    </citation>
    <scope>NUCLEOTIDE SEQUENCE [LARGE SCALE GENOMIC DNA]</scope>
    <source>
        <strain evidence="14">10N.261.48.B5</strain>
    </source>
</reference>
<dbReference type="InterPro" id="IPR011545">
    <property type="entry name" value="DEAD/DEAH_box_helicase_dom"/>
</dbReference>
<evidence type="ECO:0000256" key="9">
    <source>
        <dbReference type="SAM" id="MobiDB-lite"/>
    </source>
</evidence>
<comment type="function">
    <text evidence="7">DEAD-box RNA helicase involved in ribosome assembly. Has RNA-dependent ATPase activity and unwinds double-stranded RNA.</text>
</comment>
<name>A0A2N7JKP0_VIBSP</name>
<dbReference type="CDD" id="cd18787">
    <property type="entry name" value="SF2_C_DEAD"/>
    <property type="match status" value="1"/>
</dbReference>
<dbReference type="InterPro" id="IPR044742">
    <property type="entry name" value="DEAD/DEAH_RhlB"/>
</dbReference>
<feature type="compositionally biased region" description="Basic and acidic residues" evidence="9">
    <location>
        <begin position="400"/>
        <end position="412"/>
    </location>
</feature>
<dbReference type="SMART" id="SM00490">
    <property type="entry name" value="HELICc"/>
    <property type="match status" value="1"/>
</dbReference>
<dbReference type="PROSITE" id="PS51192">
    <property type="entry name" value="HELICASE_ATP_BIND_1"/>
    <property type="match status" value="1"/>
</dbReference>
<dbReference type="Gene3D" id="3.40.50.300">
    <property type="entry name" value="P-loop containing nucleotide triphosphate hydrolases"/>
    <property type="match status" value="2"/>
</dbReference>
<dbReference type="InterPro" id="IPR014014">
    <property type="entry name" value="RNA_helicase_DEAD_Q_motif"/>
</dbReference>
<dbReference type="SUPFAM" id="SSF52540">
    <property type="entry name" value="P-loop containing nucleoside triphosphate hydrolases"/>
    <property type="match status" value="1"/>
</dbReference>
<dbReference type="GO" id="GO:0005829">
    <property type="term" value="C:cytosol"/>
    <property type="evidence" value="ECO:0007669"/>
    <property type="project" value="TreeGrafter"/>
</dbReference>
<keyword evidence="5 7" id="KW-0067">ATP-binding</keyword>
<evidence type="ECO:0000256" key="3">
    <source>
        <dbReference type="ARBA" id="ARBA00022801"/>
    </source>
</evidence>
<comment type="catalytic activity">
    <reaction evidence="6 7">
        <text>ATP + H2O = ADP + phosphate + H(+)</text>
        <dbReference type="Rhea" id="RHEA:13065"/>
        <dbReference type="ChEBI" id="CHEBI:15377"/>
        <dbReference type="ChEBI" id="CHEBI:15378"/>
        <dbReference type="ChEBI" id="CHEBI:30616"/>
        <dbReference type="ChEBI" id="CHEBI:43474"/>
        <dbReference type="ChEBI" id="CHEBI:456216"/>
        <dbReference type="EC" id="3.6.4.13"/>
    </reaction>
</comment>
<evidence type="ECO:0000256" key="7">
    <source>
        <dbReference type="HAMAP-Rule" id="MF_00968"/>
    </source>
</evidence>
<comment type="similarity">
    <text evidence="7">Belongs to the DEAD box helicase family. RhlE subfamily.</text>
</comment>
<feature type="compositionally biased region" description="Polar residues" evidence="9">
    <location>
        <begin position="500"/>
        <end position="512"/>
    </location>
</feature>
<dbReference type="GO" id="GO:0042255">
    <property type="term" value="P:ribosome assembly"/>
    <property type="evidence" value="ECO:0007669"/>
    <property type="project" value="InterPro"/>
</dbReference>
<dbReference type="PANTHER" id="PTHR47959:SF13">
    <property type="entry name" value="ATP-DEPENDENT RNA HELICASE RHLE"/>
    <property type="match status" value="1"/>
</dbReference>
<evidence type="ECO:0000256" key="4">
    <source>
        <dbReference type="ARBA" id="ARBA00022806"/>
    </source>
</evidence>
<evidence type="ECO:0000256" key="6">
    <source>
        <dbReference type="ARBA" id="ARBA00047984"/>
    </source>
</evidence>
<dbReference type="InterPro" id="IPR050079">
    <property type="entry name" value="DEAD_box_RNA_helicase"/>
</dbReference>
<feature type="region of interest" description="Disordered" evidence="9">
    <location>
        <begin position="385"/>
        <end position="521"/>
    </location>
</feature>
<dbReference type="Proteomes" id="UP000235533">
    <property type="component" value="Unassembled WGS sequence"/>
</dbReference>
<dbReference type="GO" id="GO:0003676">
    <property type="term" value="F:nucleic acid binding"/>
    <property type="evidence" value="ECO:0007669"/>
    <property type="project" value="InterPro"/>
</dbReference>
<feature type="compositionally biased region" description="Polar residues" evidence="9">
    <location>
        <begin position="438"/>
        <end position="454"/>
    </location>
</feature>
<dbReference type="GO" id="GO:0016887">
    <property type="term" value="F:ATP hydrolysis activity"/>
    <property type="evidence" value="ECO:0007669"/>
    <property type="project" value="RHEA"/>
</dbReference>
<evidence type="ECO:0000313" key="14">
    <source>
        <dbReference type="Proteomes" id="UP000235533"/>
    </source>
</evidence>
<dbReference type="InterPro" id="IPR000629">
    <property type="entry name" value="RNA-helicase_DEAD-box_CS"/>
</dbReference>
<dbReference type="AlphaFoldDB" id="A0A2N7JKP0"/>
<feature type="domain" description="Helicase ATP-binding" evidence="10">
    <location>
        <begin position="32"/>
        <end position="206"/>
    </location>
</feature>
<feature type="domain" description="Helicase C-terminal" evidence="11">
    <location>
        <begin position="217"/>
        <end position="382"/>
    </location>
</feature>
<dbReference type="GO" id="GO:0003724">
    <property type="term" value="F:RNA helicase activity"/>
    <property type="evidence" value="ECO:0007669"/>
    <property type="project" value="UniProtKB-UniRule"/>
</dbReference>
<dbReference type="EC" id="3.6.4.13" evidence="7"/>
<evidence type="ECO:0000313" key="13">
    <source>
        <dbReference type="EMBL" id="PMM41507.1"/>
    </source>
</evidence>
<evidence type="ECO:0000256" key="2">
    <source>
        <dbReference type="ARBA" id="ARBA00022741"/>
    </source>
</evidence>
<keyword evidence="1 7" id="KW-0963">Cytoplasm</keyword>
<evidence type="ECO:0000256" key="5">
    <source>
        <dbReference type="ARBA" id="ARBA00022840"/>
    </source>
</evidence>
<dbReference type="RefSeq" id="WP_102553714.1">
    <property type="nucleotide sequence ID" value="NZ_MCZF01000283.1"/>
</dbReference>
<organism evidence="13 14">
    <name type="scientific">Vibrio splendidus</name>
    <dbReference type="NCBI Taxonomy" id="29497"/>
    <lineage>
        <taxon>Bacteria</taxon>
        <taxon>Pseudomonadati</taxon>
        <taxon>Pseudomonadota</taxon>
        <taxon>Gammaproteobacteria</taxon>
        <taxon>Vibrionales</taxon>
        <taxon>Vibrionaceae</taxon>
        <taxon>Vibrio</taxon>
    </lineage>
</organism>
<sequence>MSFTSLGLSEPILKAIEAQGYDKPSPIQEKAVPAVLTGKDVMAAAQTGTGKTAGFTLPILEMLSKGPRVRQNQVRALILTPTRELAAQVNGSVVKYGINLPLTSTVVFGGVKINPQMQKLRKGSDVLVATPGRLLDLYNQNAVRFDQLEILVLDEADRMLDMGFIRDIRKILAFLPKKRQNLLFSATFSDDIRGLAKGLVNSPVEISVSPANSTAPTVEQSIYPVDKKKKSAMLAKLIKDNDWRQVLVFSKTKHGANKLSHFLDEQGISAAPIHGNKSQGARTKALENFKTGKVRVLVATDIAARGIDIPQLPQVVNFDLPNVSEDYVHRIGRTGRAGEVGKAISLVCADEVSELFGIERLIQQVLERRELEGFAPVNKLPESRLDARPIKAKKPKKTREHSDGQRSGENARGHKPAGKNKRHVSGSGSAPKRKPNANKPNSGNKASESNSSVSGDDKSLRNNGSNYKRGNAGGSGEKNINSGGKNGAGQPKKSGYGPGRSSNKPSGSQPSRNRSKPAAQK</sequence>
<evidence type="ECO:0000259" key="11">
    <source>
        <dbReference type="PROSITE" id="PS51194"/>
    </source>
</evidence>
<dbReference type="Pfam" id="PF00270">
    <property type="entry name" value="DEAD"/>
    <property type="match status" value="1"/>
</dbReference>
<dbReference type="SMART" id="SM00487">
    <property type="entry name" value="DEXDc"/>
    <property type="match status" value="1"/>
</dbReference>
<keyword evidence="4 7" id="KW-0347">Helicase</keyword>
<protein>
    <recommendedName>
        <fullName evidence="7">ATP-dependent RNA helicase RhlE</fullName>
        <ecNumber evidence="7">3.6.4.13</ecNumber>
    </recommendedName>
</protein>
<dbReference type="InterPro" id="IPR028622">
    <property type="entry name" value="DEAD_helicase_RhlE"/>
</dbReference>
<dbReference type="HAMAP" id="MF_00968">
    <property type="entry name" value="DEAD_helicase_RhlE"/>
    <property type="match status" value="1"/>
</dbReference>
<dbReference type="FunFam" id="3.40.50.300:FF:000468">
    <property type="entry name" value="ATP-dependent RNA helicase RhlE"/>
    <property type="match status" value="1"/>
</dbReference>
<feature type="compositionally biased region" description="Basic residues" evidence="9">
    <location>
        <begin position="413"/>
        <end position="424"/>
    </location>
</feature>
<dbReference type="EMBL" id="MCZF01000283">
    <property type="protein sequence ID" value="PMM41507.1"/>
    <property type="molecule type" value="Genomic_DNA"/>
</dbReference>
<feature type="domain" description="DEAD-box RNA helicase Q" evidence="12">
    <location>
        <begin position="1"/>
        <end position="29"/>
    </location>
</feature>
<keyword evidence="2 7" id="KW-0547">Nucleotide-binding</keyword>
<proteinExistence type="inferred from homology"/>
<evidence type="ECO:0000256" key="1">
    <source>
        <dbReference type="ARBA" id="ARBA00022490"/>
    </source>
</evidence>
<dbReference type="FunFam" id="3.40.50.300:FF:000108">
    <property type="entry name" value="ATP-dependent RNA helicase RhlE"/>
    <property type="match status" value="1"/>
</dbReference>
<dbReference type="PANTHER" id="PTHR47959">
    <property type="entry name" value="ATP-DEPENDENT RNA HELICASE RHLE-RELATED"/>
    <property type="match status" value="1"/>
</dbReference>
<dbReference type="Pfam" id="PF00271">
    <property type="entry name" value="Helicase_C"/>
    <property type="match status" value="1"/>
</dbReference>
<accession>A0A2N7JKP0</accession>
<evidence type="ECO:0000256" key="8">
    <source>
        <dbReference type="PROSITE-ProRule" id="PRU00552"/>
    </source>
</evidence>
<dbReference type="InterPro" id="IPR014001">
    <property type="entry name" value="Helicase_ATP-bd"/>
</dbReference>
<gene>
    <name evidence="7" type="primary">rhlE</name>
    <name evidence="13" type="ORF">BCT54_01245</name>
</gene>
<feature type="compositionally biased region" description="Basic residues" evidence="9">
    <location>
        <begin position="390"/>
        <end position="399"/>
    </location>
</feature>
<evidence type="ECO:0000259" key="10">
    <source>
        <dbReference type="PROSITE" id="PS51192"/>
    </source>
</evidence>
<keyword evidence="7" id="KW-0690">Ribosome biogenesis</keyword>
<feature type="short sequence motif" description="Q motif" evidence="8">
    <location>
        <begin position="1"/>
        <end position="29"/>
    </location>
</feature>
<dbReference type="InterPro" id="IPR027417">
    <property type="entry name" value="P-loop_NTPase"/>
</dbReference>
<evidence type="ECO:0000259" key="12">
    <source>
        <dbReference type="PROSITE" id="PS51195"/>
    </source>
</evidence>
<dbReference type="PROSITE" id="PS51195">
    <property type="entry name" value="Q_MOTIF"/>
    <property type="match status" value="1"/>
</dbReference>
<keyword evidence="3 7" id="KW-0378">Hydrolase</keyword>
<dbReference type="PROSITE" id="PS51194">
    <property type="entry name" value="HELICASE_CTER"/>
    <property type="match status" value="1"/>
</dbReference>
<dbReference type="GO" id="GO:0005524">
    <property type="term" value="F:ATP binding"/>
    <property type="evidence" value="ECO:0007669"/>
    <property type="project" value="UniProtKB-UniRule"/>
</dbReference>
<comment type="subcellular location">
    <subcellularLocation>
        <location evidence="7">Cytoplasm</location>
    </subcellularLocation>
</comment>
<dbReference type="GO" id="GO:0009266">
    <property type="term" value="P:response to temperature stimulus"/>
    <property type="evidence" value="ECO:0007669"/>
    <property type="project" value="UniProtKB-ARBA"/>
</dbReference>
<dbReference type="CDD" id="cd00268">
    <property type="entry name" value="DEADc"/>
    <property type="match status" value="1"/>
</dbReference>
<comment type="caution">
    <text evidence="13">The sequence shown here is derived from an EMBL/GenBank/DDBJ whole genome shotgun (WGS) entry which is preliminary data.</text>
</comment>
<dbReference type="PROSITE" id="PS00039">
    <property type="entry name" value="DEAD_ATP_HELICASE"/>
    <property type="match status" value="1"/>
</dbReference>
<dbReference type="InterPro" id="IPR001650">
    <property type="entry name" value="Helicase_C-like"/>
</dbReference>